<proteinExistence type="inferred from homology"/>
<dbReference type="PANTHER" id="PTHR13799:SF14">
    <property type="entry name" value="GTP CYCLOHYDROLASE 1 TYPE 2 HOMOLOG"/>
    <property type="match status" value="1"/>
</dbReference>
<evidence type="ECO:0000256" key="4">
    <source>
        <dbReference type="ARBA" id="ARBA00022723"/>
    </source>
</evidence>
<dbReference type="PIRSF" id="PIRSF037489">
    <property type="entry name" value="UCP037489_NIF3_YqfO"/>
    <property type="match status" value="1"/>
</dbReference>
<comment type="subunit">
    <text evidence="2">Homohexamer.</text>
</comment>
<dbReference type="AlphaFoldDB" id="A0A5C7B6G8"/>
<dbReference type="InterPro" id="IPR015867">
    <property type="entry name" value="N-reg_PII/ATP_PRibTrfase_C"/>
</dbReference>
<dbReference type="InterPro" id="IPR002678">
    <property type="entry name" value="DUF34/NIF3"/>
</dbReference>
<evidence type="ECO:0000256" key="2">
    <source>
        <dbReference type="ARBA" id="ARBA00011643"/>
    </source>
</evidence>
<dbReference type="PANTHER" id="PTHR13799">
    <property type="entry name" value="NGG1 INTERACTING FACTOR 3"/>
    <property type="match status" value="1"/>
</dbReference>
<dbReference type="Pfam" id="PF01784">
    <property type="entry name" value="DUF34_NIF3"/>
    <property type="match status" value="1"/>
</dbReference>
<dbReference type="Proteomes" id="UP000321938">
    <property type="component" value="Unassembled WGS sequence"/>
</dbReference>
<comment type="caution">
    <text evidence="7">The sequence shown here is derived from an EMBL/GenBank/DDBJ whole genome shotgun (WGS) entry which is preliminary data.</text>
</comment>
<dbReference type="Gene3D" id="3.30.70.120">
    <property type="match status" value="1"/>
</dbReference>
<name>A0A5C7B6G8_9FLAO</name>
<keyword evidence="4 5" id="KW-0479">Metal-binding</keyword>
<evidence type="ECO:0000313" key="7">
    <source>
        <dbReference type="EMBL" id="TXE16541.1"/>
    </source>
</evidence>
<keyword evidence="8" id="KW-1185">Reference proteome</keyword>
<reference evidence="7 8" key="1">
    <citation type="submission" date="2019-08" db="EMBL/GenBank/DDBJ databases">
        <title>Genome of Psychroserpens burtonensis ACAM 167.</title>
        <authorList>
            <person name="Bowman J.P."/>
        </authorList>
    </citation>
    <scope>NUCLEOTIDE SEQUENCE [LARGE SCALE GENOMIC DNA]</scope>
    <source>
        <strain evidence="7 8">ACAM 167</strain>
    </source>
</reference>
<dbReference type="GO" id="GO:0005737">
    <property type="term" value="C:cytoplasm"/>
    <property type="evidence" value="ECO:0007669"/>
    <property type="project" value="TreeGrafter"/>
</dbReference>
<evidence type="ECO:0000256" key="5">
    <source>
        <dbReference type="PIRNR" id="PIRNR037489"/>
    </source>
</evidence>
<evidence type="ECO:0000256" key="6">
    <source>
        <dbReference type="PIRSR" id="PIRSR602678-1"/>
    </source>
</evidence>
<dbReference type="STRING" id="1123037.GCA_000425305_02900"/>
<organism evidence="7 8">
    <name type="scientific">Psychroserpens burtonensis</name>
    <dbReference type="NCBI Taxonomy" id="49278"/>
    <lineage>
        <taxon>Bacteria</taxon>
        <taxon>Pseudomonadati</taxon>
        <taxon>Bacteroidota</taxon>
        <taxon>Flavobacteriia</taxon>
        <taxon>Flavobacteriales</taxon>
        <taxon>Flavobacteriaceae</taxon>
        <taxon>Psychroserpens</taxon>
    </lineage>
</organism>
<dbReference type="NCBIfam" id="TIGR00486">
    <property type="entry name" value="YbgI_SA1388"/>
    <property type="match status" value="1"/>
</dbReference>
<dbReference type="RefSeq" id="WP_028872621.1">
    <property type="nucleotide sequence ID" value="NZ_VOSB01000017.1"/>
</dbReference>
<dbReference type="InterPro" id="IPR036069">
    <property type="entry name" value="DUF34/NIF3_sf"/>
</dbReference>
<dbReference type="SUPFAM" id="SSF102705">
    <property type="entry name" value="NIF3 (NGG1p interacting factor 3)-like"/>
    <property type="match status" value="1"/>
</dbReference>
<feature type="binding site" evidence="6">
    <location>
        <position position="331"/>
    </location>
    <ligand>
        <name>a divalent metal cation</name>
        <dbReference type="ChEBI" id="CHEBI:60240"/>
        <label>1</label>
    </ligand>
</feature>
<feature type="binding site" evidence="6">
    <location>
        <position position="65"/>
    </location>
    <ligand>
        <name>a divalent metal cation</name>
        <dbReference type="ChEBI" id="CHEBI:60240"/>
        <label>1</label>
    </ligand>
</feature>
<accession>A0A5C7B6G8</accession>
<dbReference type="FunFam" id="3.40.1390.30:FF:000001">
    <property type="entry name" value="GTP cyclohydrolase 1 type 2"/>
    <property type="match status" value="1"/>
</dbReference>
<evidence type="ECO:0000256" key="1">
    <source>
        <dbReference type="ARBA" id="ARBA00006964"/>
    </source>
</evidence>
<dbReference type="EMBL" id="VOSB01000017">
    <property type="protein sequence ID" value="TXE16541.1"/>
    <property type="molecule type" value="Genomic_DNA"/>
</dbReference>
<comment type="similarity">
    <text evidence="1 5">Belongs to the GTP cyclohydrolase I type 2/NIF3 family.</text>
</comment>
<protein>
    <recommendedName>
        <fullName evidence="3 5">GTP cyclohydrolase 1 type 2 homolog</fullName>
    </recommendedName>
</protein>
<dbReference type="InterPro" id="IPR017221">
    <property type="entry name" value="DUF34/NIF3_bac"/>
</dbReference>
<feature type="binding site" evidence="6">
    <location>
        <position position="103"/>
    </location>
    <ligand>
        <name>a divalent metal cation</name>
        <dbReference type="ChEBI" id="CHEBI:60240"/>
        <label>1</label>
    </ligand>
</feature>
<dbReference type="GO" id="GO:0046872">
    <property type="term" value="F:metal ion binding"/>
    <property type="evidence" value="ECO:0007669"/>
    <property type="project" value="UniProtKB-UniRule"/>
</dbReference>
<evidence type="ECO:0000256" key="3">
    <source>
        <dbReference type="ARBA" id="ARBA00022112"/>
    </source>
</evidence>
<gene>
    <name evidence="7" type="ORF">ES692_12240</name>
</gene>
<sequence length="364" mass="40398">MIVQDIMNQLEELAPLAYAEDFDNVGLLVGNKNLEVSGILITLDTLETVVDEATEKNCNLIVSFHPIIFKGLKSLIGKDYVERTVLKAIKNDIAIYAIHTALDNSIRGVNDIICNTLGLENKKILIPQRGTIKKLTTYVPLGNANALRAQLFKAGAGNIGNYDNCSFNAQGKGTYRGNEMSNPTLGKRGELHEEEEIQISVTFNKHVESKLLRALFEHHPYEEVAFEVATLDNYDQNIGIGMVGELKETQETEAFLRFVKEKMNVSCIKHSEISKDKIKKVAVLGGSGSFAIAAAKRAGADMLITSDLKYHDFFSPEKKIIVVDIGHYESEQFTKTFLVDYLSQKNTSFAVVLSTTNTNPVKYL</sequence>
<evidence type="ECO:0000313" key="8">
    <source>
        <dbReference type="Proteomes" id="UP000321938"/>
    </source>
</evidence>
<dbReference type="Gene3D" id="3.40.1390.30">
    <property type="entry name" value="NIF3 (NGG1p interacting factor 3)-like"/>
    <property type="match status" value="1"/>
</dbReference>
<feature type="binding site" evidence="6">
    <location>
        <position position="327"/>
    </location>
    <ligand>
        <name>a divalent metal cation</name>
        <dbReference type="ChEBI" id="CHEBI:60240"/>
        <label>1</label>
    </ligand>
</feature>
<dbReference type="OrthoDB" id="9792792at2"/>